<keyword evidence="5 6" id="KW-0963">Cytoplasm</keyword>
<dbReference type="Pfam" id="PF21982">
    <property type="entry name" value="RecX_HTH1"/>
    <property type="match status" value="1"/>
</dbReference>
<evidence type="ECO:0000256" key="5">
    <source>
        <dbReference type="ARBA" id="ARBA00022490"/>
    </source>
</evidence>
<evidence type="ECO:0000256" key="6">
    <source>
        <dbReference type="HAMAP-Rule" id="MF_01114"/>
    </source>
</evidence>
<feature type="domain" description="RecX first three-helical" evidence="8">
    <location>
        <begin position="63"/>
        <end position="100"/>
    </location>
</feature>
<evidence type="ECO:0000313" key="10">
    <source>
        <dbReference type="Proteomes" id="UP000288291"/>
    </source>
</evidence>
<evidence type="ECO:0000256" key="3">
    <source>
        <dbReference type="ARBA" id="ARBA00009695"/>
    </source>
</evidence>
<dbReference type="GO" id="GO:0006282">
    <property type="term" value="P:regulation of DNA repair"/>
    <property type="evidence" value="ECO:0007669"/>
    <property type="project" value="UniProtKB-UniRule"/>
</dbReference>
<evidence type="ECO:0000256" key="1">
    <source>
        <dbReference type="ARBA" id="ARBA00003529"/>
    </source>
</evidence>
<dbReference type="GO" id="GO:0005737">
    <property type="term" value="C:cytoplasm"/>
    <property type="evidence" value="ECO:0007669"/>
    <property type="project" value="UniProtKB-SubCell"/>
</dbReference>
<dbReference type="InterPro" id="IPR053926">
    <property type="entry name" value="RecX_HTH_1st"/>
</dbReference>
<dbReference type="EMBL" id="RXIA01000005">
    <property type="protein sequence ID" value="RVU71310.1"/>
    <property type="molecule type" value="Genomic_DNA"/>
</dbReference>
<dbReference type="Pfam" id="PF21981">
    <property type="entry name" value="RecX_HTH3"/>
    <property type="match status" value="1"/>
</dbReference>
<comment type="caution">
    <text evidence="9">The sequence shown here is derived from an EMBL/GenBank/DDBJ whole genome shotgun (WGS) entry which is preliminary data.</text>
</comment>
<sequence length="271" mass="31051">MAIITKVSAQKRPGRYNIFLDGKYAFSASEKTLAEFILLKGKELSEEKVTAIKQFDADAKASDLAAHFLSYEPRTIFEILQYLKKHEISDEAAKNAVQELEALGYLDDRQYVQLFIKNNLRVGSDGPKTLQRKLTQKGVDPEISATELEEVSDEDWVEIGQRVVKSMKHQVGKLSERELKQKIKTKLLTHGFDSSLGDLVIEQLDLAPSEDEQLAALKKQGIKAYKRFKRFDERERRFKIKRYLFSHGFSSGEIDAFLEGEIIPLEELDEY</sequence>
<evidence type="ECO:0000259" key="8">
    <source>
        <dbReference type="Pfam" id="PF21982"/>
    </source>
</evidence>
<reference evidence="9 10" key="1">
    <citation type="submission" date="2018-12" db="EMBL/GenBank/DDBJ databases">
        <authorList>
            <person name="Meng J."/>
        </authorList>
    </citation>
    <scope>NUCLEOTIDE SEQUENCE [LARGE SCALE GENOMIC DNA]</scope>
    <source>
        <strain evidence="9 10">HT111-2</strain>
    </source>
</reference>
<evidence type="ECO:0000256" key="4">
    <source>
        <dbReference type="ARBA" id="ARBA00018111"/>
    </source>
</evidence>
<name>A0A437SWS4_9LACO</name>
<proteinExistence type="inferred from homology"/>
<evidence type="ECO:0000313" key="9">
    <source>
        <dbReference type="EMBL" id="RVU71310.1"/>
    </source>
</evidence>
<dbReference type="HAMAP" id="MF_01114">
    <property type="entry name" value="RecX"/>
    <property type="match status" value="1"/>
</dbReference>
<comment type="similarity">
    <text evidence="3 6">Belongs to the RecX family.</text>
</comment>
<dbReference type="InterPro" id="IPR053925">
    <property type="entry name" value="RecX_HTH_3rd"/>
</dbReference>
<dbReference type="InterPro" id="IPR003783">
    <property type="entry name" value="Regulatory_RecX"/>
</dbReference>
<feature type="domain" description="RecX third three-helical" evidence="7">
    <location>
        <begin position="211"/>
        <end position="258"/>
    </location>
</feature>
<dbReference type="InterPro" id="IPR036388">
    <property type="entry name" value="WH-like_DNA-bd_sf"/>
</dbReference>
<dbReference type="PANTHER" id="PTHR33602:SF1">
    <property type="entry name" value="REGULATORY PROTEIN RECX FAMILY PROTEIN"/>
    <property type="match status" value="1"/>
</dbReference>
<dbReference type="NCBIfam" id="NF010733">
    <property type="entry name" value="PRK14135.1"/>
    <property type="match status" value="1"/>
</dbReference>
<comment type="subcellular location">
    <subcellularLocation>
        <location evidence="2 6">Cytoplasm</location>
    </subcellularLocation>
</comment>
<dbReference type="PANTHER" id="PTHR33602">
    <property type="entry name" value="REGULATORY PROTEIN RECX FAMILY PROTEIN"/>
    <property type="match status" value="1"/>
</dbReference>
<dbReference type="AlphaFoldDB" id="A0A437SWS4"/>
<organism evidence="9 10">
    <name type="scientific">Lactobacillus xujianguonis</name>
    <dbReference type="NCBI Taxonomy" id="2495899"/>
    <lineage>
        <taxon>Bacteria</taxon>
        <taxon>Bacillati</taxon>
        <taxon>Bacillota</taxon>
        <taxon>Bacilli</taxon>
        <taxon>Lactobacillales</taxon>
        <taxon>Lactobacillaceae</taxon>
        <taxon>Lactobacillus</taxon>
    </lineage>
</organism>
<dbReference type="Gene3D" id="1.10.10.10">
    <property type="entry name" value="Winged helix-like DNA-binding domain superfamily/Winged helix DNA-binding domain"/>
    <property type="match status" value="4"/>
</dbReference>
<dbReference type="Proteomes" id="UP000288291">
    <property type="component" value="Unassembled WGS sequence"/>
</dbReference>
<comment type="function">
    <text evidence="1 6">Modulates RecA activity.</text>
</comment>
<evidence type="ECO:0000259" key="7">
    <source>
        <dbReference type="Pfam" id="PF21981"/>
    </source>
</evidence>
<dbReference type="RefSeq" id="WP_103661488.1">
    <property type="nucleotide sequence ID" value="NZ_ML136874.1"/>
</dbReference>
<keyword evidence="10" id="KW-1185">Reference proteome</keyword>
<gene>
    <name evidence="6 9" type="primary">recX</name>
    <name evidence="9" type="ORF">EJK17_02375</name>
</gene>
<evidence type="ECO:0000256" key="2">
    <source>
        <dbReference type="ARBA" id="ARBA00004496"/>
    </source>
</evidence>
<protein>
    <recommendedName>
        <fullName evidence="4 6">Regulatory protein RecX</fullName>
    </recommendedName>
</protein>
<accession>A0A437SWS4</accession>